<dbReference type="EMBL" id="CM010716">
    <property type="protein sequence ID" value="RZC51510.1"/>
    <property type="molecule type" value="Genomic_DNA"/>
</dbReference>
<accession>A0A4Y7IUP8</accession>
<keyword evidence="2" id="KW-1185">Reference proteome</keyword>
<organism evidence="1 2">
    <name type="scientific">Papaver somniferum</name>
    <name type="common">Opium poppy</name>
    <dbReference type="NCBI Taxonomy" id="3469"/>
    <lineage>
        <taxon>Eukaryota</taxon>
        <taxon>Viridiplantae</taxon>
        <taxon>Streptophyta</taxon>
        <taxon>Embryophyta</taxon>
        <taxon>Tracheophyta</taxon>
        <taxon>Spermatophyta</taxon>
        <taxon>Magnoliopsida</taxon>
        <taxon>Ranunculales</taxon>
        <taxon>Papaveraceae</taxon>
        <taxon>Papaveroideae</taxon>
        <taxon>Papaver</taxon>
    </lineage>
</organism>
<evidence type="ECO:0000313" key="2">
    <source>
        <dbReference type="Proteomes" id="UP000316621"/>
    </source>
</evidence>
<reference evidence="1 2" key="1">
    <citation type="journal article" date="2018" name="Science">
        <title>The opium poppy genome and morphinan production.</title>
        <authorList>
            <person name="Guo L."/>
            <person name="Winzer T."/>
            <person name="Yang X."/>
            <person name="Li Y."/>
            <person name="Ning Z."/>
            <person name="He Z."/>
            <person name="Teodor R."/>
            <person name="Lu Y."/>
            <person name="Bowser T.A."/>
            <person name="Graham I.A."/>
            <person name="Ye K."/>
        </authorList>
    </citation>
    <scope>NUCLEOTIDE SEQUENCE [LARGE SCALE GENOMIC DNA]</scope>
    <source>
        <strain evidence="2">cv. HN1</strain>
        <tissue evidence="1">Leaves</tissue>
    </source>
</reference>
<evidence type="ECO:0000313" key="1">
    <source>
        <dbReference type="EMBL" id="RZC51510.1"/>
    </source>
</evidence>
<dbReference type="Proteomes" id="UP000316621">
    <property type="component" value="Chromosome 2"/>
</dbReference>
<proteinExistence type="predicted"/>
<sequence length="120" mass="13165">MRELLFYAAASPRLAGARGFTPGAELHEAIIGSPNRYSVDSGPEVVLNQYDLVNGKPTSKRSKILYENADAQESSGAQACQTFRKQQRDKFNRGMDTGLSIKPSTRLEIVLGSAERENMS</sequence>
<dbReference type="Gramene" id="RZC51510">
    <property type="protein sequence ID" value="RZC51510"/>
    <property type="gene ID" value="C5167_019934"/>
</dbReference>
<gene>
    <name evidence="1" type="ORF">C5167_019934</name>
</gene>
<dbReference type="AlphaFoldDB" id="A0A4Y7IUP8"/>
<protein>
    <submittedName>
        <fullName evidence="1">Uncharacterized protein</fullName>
    </submittedName>
</protein>
<name>A0A4Y7IUP8_PAPSO</name>